<evidence type="ECO:0000313" key="1">
    <source>
        <dbReference type="EMBL" id="KAK4208618.1"/>
    </source>
</evidence>
<gene>
    <name evidence="1" type="ORF">QBC37DRAFT_325391</name>
</gene>
<organism evidence="1 2">
    <name type="scientific">Rhypophila decipiens</name>
    <dbReference type="NCBI Taxonomy" id="261697"/>
    <lineage>
        <taxon>Eukaryota</taxon>
        <taxon>Fungi</taxon>
        <taxon>Dikarya</taxon>
        <taxon>Ascomycota</taxon>
        <taxon>Pezizomycotina</taxon>
        <taxon>Sordariomycetes</taxon>
        <taxon>Sordariomycetidae</taxon>
        <taxon>Sordariales</taxon>
        <taxon>Naviculisporaceae</taxon>
        <taxon>Rhypophila</taxon>
    </lineage>
</organism>
<dbReference type="EMBL" id="MU858236">
    <property type="protein sequence ID" value="KAK4208618.1"/>
    <property type="molecule type" value="Genomic_DNA"/>
</dbReference>
<evidence type="ECO:0000313" key="2">
    <source>
        <dbReference type="Proteomes" id="UP001301769"/>
    </source>
</evidence>
<protein>
    <submittedName>
        <fullName evidence="1">Uncharacterized protein</fullName>
    </submittedName>
</protein>
<reference evidence="1" key="1">
    <citation type="journal article" date="2023" name="Mol. Phylogenet. Evol.">
        <title>Genome-scale phylogeny and comparative genomics of the fungal order Sordariales.</title>
        <authorList>
            <person name="Hensen N."/>
            <person name="Bonometti L."/>
            <person name="Westerberg I."/>
            <person name="Brannstrom I.O."/>
            <person name="Guillou S."/>
            <person name="Cros-Aarteil S."/>
            <person name="Calhoun S."/>
            <person name="Haridas S."/>
            <person name="Kuo A."/>
            <person name="Mondo S."/>
            <person name="Pangilinan J."/>
            <person name="Riley R."/>
            <person name="LaButti K."/>
            <person name="Andreopoulos B."/>
            <person name="Lipzen A."/>
            <person name="Chen C."/>
            <person name="Yan M."/>
            <person name="Daum C."/>
            <person name="Ng V."/>
            <person name="Clum A."/>
            <person name="Steindorff A."/>
            <person name="Ohm R.A."/>
            <person name="Martin F."/>
            <person name="Silar P."/>
            <person name="Natvig D.O."/>
            <person name="Lalanne C."/>
            <person name="Gautier V."/>
            <person name="Ament-Velasquez S.L."/>
            <person name="Kruys A."/>
            <person name="Hutchinson M.I."/>
            <person name="Powell A.J."/>
            <person name="Barry K."/>
            <person name="Miller A.N."/>
            <person name="Grigoriev I.V."/>
            <person name="Debuchy R."/>
            <person name="Gladieux P."/>
            <person name="Hiltunen Thoren M."/>
            <person name="Johannesson H."/>
        </authorList>
    </citation>
    <scope>NUCLEOTIDE SEQUENCE</scope>
    <source>
        <strain evidence="1">PSN293</strain>
    </source>
</reference>
<keyword evidence="2" id="KW-1185">Reference proteome</keyword>
<accession>A0AAN6XXT3</accession>
<proteinExistence type="predicted"/>
<name>A0AAN6XXT3_9PEZI</name>
<comment type="caution">
    <text evidence="1">The sequence shown here is derived from an EMBL/GenBank/DDBJ whole genome shotgun (WGS) entry which is preliminary data.</text>
</comment>
<dbReference type="Proteomes" id="UP001301769">
    <property type="component" value="Unassembled WGS sequence"/>
</dbReference>
<dbReference type="AlphaFoldDB" id="A0AAN6XXT3"/>
<reference evidence="1" key="2">
    <citation type="submission" date="2023-05" db="EMBL/GenBank/DDBJ databases">
        <authorList>
            <consortium name="Lawrence Berkeley National Laboratory"/>
            <person name="Steindorff A."/>
            <person name="Hensen N."/>
            <person name="Bonometti L."/>
            <person name="Westerberg I."/>
            <person name="Brannstrom I.O."/>
            <person name="Guillou S."/>
            <person name="Cros-Aarteil S."/>
            <person name="Calhoun S."/>
            <person name="Haridas S."/>
            <person name="Kuo A."/>
            <person name="Mondo S."/>
            <person name="Pangilinan J."/>
            <person name="Riley R."/>
            <person name="Labutti K."/>
            <person name="Andreopoulos B."/>
            <person name="Lipzen A."/>
            <person name="Chen C."/>
            <person name="Yanf M."/>
            <person name="Daum C."/>
            <person name="Ng V."/>
            <person name="Clum A."/>
            <person name="Ohm R."/>
            <person name="Martin F."/>
            <person name="Silar P."/>
            <person name="Natvig D."/>
            <person name="Lalanne C."/>
            <person name="Gautier V."/>
            <person name="Ament-Velasquez S.L."/>
            <person name="Kruys A."/>
            <person name="Hutchinson M.I."/>
            <person name="Powell A.J."/>
            <person name="Barry K."/>
            <person name="Miller A.N."/>
            <person name="Grigoriev I.V."/>
            <person name="Debuchy R."/>
            <person name="Gladieux P."/>
            <person name="Thoren M.H."/>
            <person name="Johannesson H."/>
        </authorList>
    </citation>
    <scope>NUCLEOTIDE SEQUENCE</scope>
    <source>
        <strain evidence="1">PSN293</strain>
    </source>
</reference>
<sequence>MSDHLDLSTFNISSLDVRSSPSDGSDPKSLTKRALTFNYILATITLDGRNQGNQVPFVVTGQLLITSGIPSSGTRNGKNPVEVLINIGNPYANPKAGNLRYSTNRYLWPYFSGRREVSRVDFAYVSSTSSTVKVTVDGALAAANQLSVFNTRTGITANVYQPSSGGFNLVLGANGRVSGKVEFQGRGMISGGRGTYRAVMSGRVTNRGRTTL</sequence>